<evidence type="ECO:0000313" key="8">
    <source>
        <dbReference type="Proteomes" id="UP000294927"/>
    </source>
</evidence>
<dbReference type="InterPro" id="IPR050446">
    <property type="entry name" value="FAD-oxidoreductase/Apoptosis"/>
</dbReference>
<protein>
    <submittedName>
        <fullName evidence="7">NAD/ferredoxin-dependent reductase-like protein</fullName>
    </submittedName>
</protein>
<comment type="caution">
    <text evidence="7">The sequence shown here is derived from an EMBL/GenBank/DDBJ whole genome shotgun (WGS) entry which is preliminary data.</text>
</comment>
<dbReference type="Gene3D" id="3.50.50.60">
    <property type="entry name" value="FAD/NAD(P)-binding domain"/>
    <property type="match status" value="2"/>
</dbReference>
<evidence type="ECO:0000256" key="2">
    <source>
        <dbReference type="ARBA" id="ARBA00022630"/>
    </source>
</evidence>
<dbReference type="AlphaFoldDB" id="A0A4R7VXK8"/>
<evidence type="ECO:0000256" key="1">
    <source>
        <dbReference type="ARBA" id="ARBA00001974"/>
    </source>
</evidence>
<dbReference type="SUPFAM" id="SSF51905">
    <property type="entry name" value="FAD/NAD(P)-binding domain"/>
    <property type="match status" value="1"/>
</dbReference>
<feature type="domain" description="Reductase C-terminal" evidence="6">
    <location>
        <begin position="315"/>
        <end position="375"/>
    </location>
</feature>
<gene>
    <name evidence="7" type="ORF">CLV71_103111</name>
</gene>
<dbReference type="PRINTS" id="PR00368">
    <property type="entry name" value="FADPNR"/>
</dbReference>
<dbReference type="Gene3D" id="3.30.390.30">
    <property type="match status" value="1"/>
</dbReference>
<dbReference type="Pfam" id="PF07992">
    <property type="entry name" value="Pyr_redox_2"/>
    <property type="match status" value="1"/>
</dbReference>
<dbReference type="PANTHER" id="PTHR43557">
    <property type="entry name" value="APOPTOSIS-INDUCING FACTOR 1"/>
    <property type="match status" value="1"/>
</dbReference>
<dbReference type="RefSeq" id="WP_133902007.1">
    <property type="nucleotide sequence ID" value="NZ_SOCP01000003.1"/>
</dbReference>
<evidence type="ECO:0000259" key="6">
    <source>
        <dbReference type="Pfam" id="PF14759"/>
    </source>
</evidence>
<proteinExistence type="predicted"/>
<dbReference type="GO" id="GO:0005737">
    <property type="term" value="C:cytoplasm"/>
    <property type="evidence" value="ECO:0007669"/>
    <property type="project" value="TreeGrafter"/>
</dbReference>
<dbReference type="InterPro" id="IPR036188">
    <property type="entry name" value="FAD/NAD-bd_sf"/>
</dbReference>
<dbReference type="Pfam" id="PF14759">
    <property type="entry name" value="Reductase_C"/>
    <property type="match status" value="1"/>
</dbReference>
<accession>A0A4R7VXK8</accession>
<dbReference type="PRINTS" id="PR00469">
    <property type="entry name" value="PNDRDTASEII"/>
</dbReference>
<feature type="domain" description="FAD/NAD(P)-binding" evidence="5">
    <location>
        <begin position="1"/>
        <end position="292"/>
    </location>
</feature>
<sequence length="381" mass="40413">MDIVIVGGGLAGSRTAQRLRRAGFDGTVTLVGGEPHAAYDRPPLSKQVLTQEDEPAEPPYLRADADVELLSGVHATALRSSGHRVLLDDGTTLGYDRLVIATGMRPRRLFDGRRGVHVLRTWSDGLALRAALREAKRVVVIGGGVLGCEIAASARALDLDVTVVELLEQPLVTALGPAIGSVIADLHRSRGVDVRCSTRVARLEGANDRVERVVLADGTALDADLVVVAAGAIPNTEWLSGSAVRVDDGVLVDRFGATSAINVFAAGDVARFPHPWAQGTVRPEHWQTAGDTAALVARNVLAEPADRVPLTAVPYFWTDQYQSKFQVIGLPSADDELTVLDGALDGRFAGHYTRDGVLTGLVTVGMPAVIAPYRKRVGTPL</sequence>
<name>A0A4R7VXK8_9PSEU</name>
<comment type="cofactor">
    <cofactor evidence="1">
        <name>FAD</name>
        <dbReference type="ChEBI" id="CHEBI:57692"/>
    </cofactor>
</comment>
<dbReference type="PANTHER" id="PTHR43557:SF2">
    <property type="entry name" value="RIESKE DOMAIN-CONTAINING PROTEIN-RELATED"/>
    <property type="match status" value="1"/>
</dbReference>
<dbReference type="InterPro" id="IPR023753">
    <property type="entry name" value="FAD/NAD-binding_dom"/>
</dbReference>
<keyword evidence="3" id="KW-0274">FAD</keyword>
<dbReference type="Proteomes" id="UP000294927">
    <property type="component" value="Unassembled WGS sequence"/>
</dbReference>
<evidence type="ECO:0000256" key="3">
    <source>
        <dbReference type="ARBA" id="ARBA00022827"/>
    </source>
</evidence>
<evidence type="ECO:0000256" key="4">
    <source>
        <dbReference type="ARBA" id="ARBA00023002"/>
    </source>
</evidence>
<dbReference type="SUPFAM" id="SSF55424">
    <property type="entry name" value="FAD/NAD-linked reductases, dimerisation (C-terminal) domain"/>
    <property type="match status" value="1"/>
</dbReference>
<reference evidence="7 8" key="1">
    <citation type="submission" date="2019-03" db="EMBL/GenBank/DDBJ databases">
        <title>Genomic Encyclopedia of Archaeal and Bacterial Type Strains, Phase II (KMG-II): from individual species to whole genera.</title>
        <authorList>
            <person name="Goeker M."/>
        </authorList>
    </citation>
    <scope>NUCLEOTIDE SEQUENCE [LARGE SCALE GENOMIC DNA]</scope>
    <source>
        <strain evidence="7 8">DSM 45499</strain>
    </source>
</reference>
<keyword evidence="8" id="KW-1185">Reference proteome</keyword>
<keyword evidence="4" id="KW-0560">Oxidoreductase</keyword>
<dbReference type="GO" id="GO:0016651">
    <property type="term" value="F:oxidoreductase activity, acting on NAD(P)H"/>
    <property type="evidence" value="ECO:0007669"/>
    <property type="project" value="TreeGrafter"/>
</dbReference>
<dbReference type="OrthoDB" id="4475657at2"/>
<keyword evidence="2" id="KW-0285">Flavoprotein</keyword>
<organism evidence="7 8">
    <name type="scientific">Actinophytocola oryzae</name>
    <dbReference type="NCBI Taxonomy" id="502181"/>
    <lineage>
        <taxon>Bacteria</taxon>
        <taxon>Bacillati</taxon>
        <taxon>Actinomycetota</taxon>
        <taxon>Actinomycetes</taxon>
        <taxon>Pseudonocardiales</taxon>
        <taxon>Pseudonocardiaceae</taxon>
    </lineage>
</organism>
<dbReference type="EMBL" id="SOCP01000003">
    <property type="protein sequence ID" value="TDV54870.1"/>
    <property type="molecule type" value="Genomic_DNA"/>
</dbReference>
<dbReference type="InterPro" id="IPR028202">
    <property type="entry name" value="Reductase_C"/>
</dbReference>
<evidence type="ECO:0000259" key="5">
    <source>
        <dbReference type="Pfam" id="PF07992"/>
    </source>
</evidence>
<dbReference type="InterPro" id="IPR016156">
    <property type="entry name" value="FAD/NAD-linked_Rdtase_dimer_sf"/>
</dbReference>
<evidence type="ECO:0000313" key="7">
    <source>
        <dbReference type="EMBL" id="TDV54870.1"/>
    </source>
</evidence>